<evidence type="ECO:0000313" key="2">
    <source>
        <dbReference type="EMBL" id="MBA2897702.1"/>
    </source>
</evidence>
<proteinExistence type="predicted"/>
<gene>
    <name evidence="2" type="ORF">HNR30_009108</name>
</gene>
<protein>
    <submittedName>
        <fullName evidence="2">Uncharacterized protein</fullName>
    </submittedName>
</protein>
<dbReference type="AlphaFoldDB" id="A0A7W0CUY7"/>
<organism evidence="2 3">
    <name type="scientific">Nonomuraea soli</name>
    <dbReference type="NCBI Taxonomy" id="1032476"/>
    <lineage>
        <taxon>Bacteria</taxon>
        <taxon>Bacillati</taxon>
        <taxon>Actinomycetota</taxon>
        <taxon>Actinomycetes</taxon>
        <taxon>Streptosporangiales</taxon>
        <taxon>Streptosporangiaceae</taxon>
        <taxon>Nonomuraea</taxon>
    </lineage>
</organism>
<evidence type="ECO:0000313" key="3">
    <source>
        <dbReference type="Proteomes" id="UP000530928"/>
    </source>
</evidence>
<dbReference type="RefSeq" id="WP_181616395.1">
    <property type="nucleotide sequence ID" value="NZ_BAABAM010000015.1"/>
</dbReference>
<name>A0A7W0CUY7_9ACTN</name>
<dbReference type="EMBL" id="JACDUR010000013">
    <property type="protein sequence ID" value="MBA2897702.1"/>
    <property type="molecule type" value="Genomic_DNA"/>
</dbReference>
<comment type="caution">
    <text evidence="2">The sequence shown here is derived from an EMBL/GenBank/DDBJ whole genome shotgun (WGS) entry which is preliminary data.</text>
</comment>
<reference evidence="2 3" key="1">
    <citation type="submission" date="2020-07" db="EMBL/GenBank/DDBJ databases">
        <title>Genomic Encyclopedia of Type Strains, Phase IV (KMG-IV): sequencing the most valuable type-strain genomes for metagenomic binning, comparative biology and taxonomic classification.</title>
        <authorList>
            <person name="Goeker M."/>
        </authorList>
    </citation>
    <scope>NUCLEOTIDE SEQUENCE [LARGE SCALE GENOMIC DNA]</scope>
    <source>
        <strain evidence="2 3">DSM 45533</strain>
    </source>
</reference>
<keyword evidence="3" id="KW-1185">Reference proteome</keyword>
<accession>A0A7W0CUY7</accession>
<dbReference type="Proteomes" id="UP000530928">
    <property type="component" value="Unassembled WGS sequence"/>
</dbReference>
<sequence>MAKEATAGCDGSASSSGVISGRVKRLDISSRCSQRRSQLRTSMEA</sequence>
<feature type="region of interest" description="Disordered" evidence="1">
    <location>
        <begin position="1"/>
        <end position="45"/>
    </location>
</feature>
<evidence type="ECO:0000256" key="1">
    <source>
        <dbReference type="SAM" id="MobiDB-lite"/>
    </source>
</evidence>